<dbReference type="EnsemblMetazoa" id="ISCW024819-RA">
    <property type="protein sequence ID" value="ISCW024819-PA"/>
    <property type="gene ID" value="ISCW024819"/>
</dbReference>
<evidence type="ECO:0000313" key="3">
    <source>
        <dbReference type="EnsemblMetazoa" id="ISCW024819-PA"/>
    </source>
</evidence>
<dbReference type="VEuPathDB" id="VectorBase:ISCI024819"/>
<feature type="compositionally biased region" description="Pro residues" evidence="1">
    <location>
        <begin position="48"/>
        <end position="61"/>
    </location>
</feature>
<dbReference type="Proteomes" id="UP000001555">
    <property type="component" value="Unassembled WGS sequence"/>
</dbReference>
<dbReference type="VEuPathDB" id="VectorBase:ISCW024819"/>
<keyword evidence="4" id="KW-1185">Reference proteome</keyword>
<organism>
    <name type="scientific">Ixodes scapularis</name>
    <name type="common">Black-legged tick</name>
    <name type="synonym">Deer tick</name>
    <dbReference type="NCBI Taxonomy" id="6945"/>
    <lineage>
        <taxon>Eukaryota</taxon>
        <taxon>Metazoa</taxon>
        <taxon>Ecdysozoa</taxon>
        <taxon>Arthropoda</taxon>
        <taxon>Chelicerata</taxon>
        <taxon>Arachnida</taxon>
        <taxon>Acari</taxon>
        <taxon>Parasitiformes</taxon>
        <taxon>Ixodida</taxon>
        <taxon>Ixodoidea</taxon>
        <taxon>Ixodidae</taxon>
        <taxon>Ixodinae</taxon>
        <taxon>Ixodes</taxon>
    </lineage>
</organism>
<dbReference type="InParanoid" id="B7QEJ8"/>
<sequence>STHISHHEDQQSQTSPVLVTQRCSSLNHVSQAQWDWTLPVGLTLSPQPLVPRQPAPPPDPLQLPTTDDELPSAGQEESVEECPTELAEPNVEADSLYLPSDASFLMMMGARQSTACDRALSQHESSKSIDYISERKLIIFEPCLDELLGNCPECTSLCRITKKKLKGACLWVLRMSNNGHEHTWTIHPSVTMRPRGNVILAAATLFS</sequence>
<reference evidence="3" key="2">
    <citation type="submission" date="2020-05" db="UniProtKB">
        <authorList>
            <consortium name="EnsemblMetazoa"/>
        </authorList>
    </citation>
    <scope>IDENTIFICATION</scope>
    <source>
        <strain evidence="3">wikel</strain>
    </source>
</reference>
<feature type="region of interest" description="Disordered" evidence="1">
    <location>
        <begin position="47"/>
        <end position="86"/>
    </location>
</feature>
<proteinExistence type="predicted"/>
<dbReference type="VEuPathDB" id="VectorBase:ISCP_011519"/>
<dbReference type="EMBL" id="ABJB010297784">
    <property type="status" value="NOT_ANNOTATED_CDS"/>
    <property type="molecule type" value="Genomic_DNA"/>
</dbReference>
<dbReference type="PaxDb" id="6945-B7QEJ8"/>
<evidence type="ECO:0000313" key="2">
    <source>
        <dbReference type="EMBL" id="EEC17270.1"/>
    </source>
</evidence>
<evidence type="ECO:0000313" key="4">
    <source>
        <dbReference type="Proteomes" id="UP000001555"/>
    </source>
</evidence>
<evidence type="ECO:0000256" key="1">
    <source>
        <dbReference type="SAM" id="MobiDB-lite"/>
    </source>
</evidence>
<reference evidence="2 4" key="1">
    <citation type="submission" date="2008-03" db="EMBL/GenBank/DDBJ databases">
        <title>Annotation of Ixodes scapularis.</title>
        <authorList>
            <consortium name="Ixodes scapularis Genome Project Consortium"/>
            <person name="Caler E."/>
            <person name="Hannick L.I."/>
            <person name="Bidwell S."/>
            <person name="Joardar V."/>
            <person name="Thiagarajan M."/>
            <person name="Amedeo P."/>
            <person name="Galinsky K.J."/>
            <person name="Schobel S."/>
            <person name="Inman J."/>
            <person name="Hostetler J."/>
            <person name="Miller J."/>
            <person name="Hammond M."/>
            <person name="Megy K."/>
            <person name="Lawson D."/>
            <person name="Kodira C."/>
            <person name="Sutton G."/>
            <person name="Meyer J."/>
            <person name="Hill C.A."/>
            <person name="Birren B."/>
            <person name="Nene V."/>
            <person name="Collins F."/>
            <person name="Alarcon-Chaidez F."/>
            <person name="Wikel S."/>
            <person name="Strausberg R."/>
        </authorList>
    </citation>
    <scope>NUCLEOTIDE SEQUENCE [LARGE SCALE GENOMIC DNA]</scope>
    <source>
        <strain evidence="4">Wikel</strain>
        <strain evidence="2">Wikel colony</strain>
    </source>
</reference>
<name>B7QEJ8_IXOSC</name>
<dbReference type="EMBL" id="DS921261">
    <property type="protein sequence ID" value="EEC17270.1"/>
    <property type="molecule type" value="Genomic_DNA"/>
</dbReference>
<dbReference type="HOGENOM" id="CLU_1329219_0_0_1"/>
<accession>B7QEJ8</accession>
<feature type="non-terminal residue" evidence="2">
    <location>
        <position position="1"/>
    </location>
</feature>
<gene>
    <name evidence="2" type="ORF">IscW_ISCW024819</name>
</gene>
<dbReference type="AlphaFoldDB" id="B7QEJ8"/>
<protein>
    <submittedName>
        <fullName evidence="2 3">Uncharacterized protein</fullName>
    </submittedName>
</protein>